<dbReference type="AlphaFoldDB" id="K8ZKY9"/>
<dbReference type="Gene3D" id="2.40.100.10">
    <property type="entry name" value="Cyclophilin-like"/>
    <property type="match status" value="1"/>
</dbReference>
<evidence type="ECO:0000313" key="6">
    <source>
        <dbReference type="Proteomes" id="UP000016057"/>
    </source>
</evidence>
<gene>
    <name evidence="5" type="ORF">C683_0579</name>
</gene>
<dbReference type="EMBL" id="AMYT01000017">
    <property type="protein sequence ID" value="EKU27248.1"/>
    <property type="molecule type" value="Genomic_DNA"/>
</dbReference>
<comment type="similarity">
    <text evidence="2">Belongs to the cyclophilin-type PPIase family.</text>
</comment>
<dbReference type="OrthoDB" id="9807797at2"/>
<dbReference type="Pfam" id="PF00160">
    <property type="entry name" value="Pro_isomerase"/>
    <property type="match status" value="1"/>
</dbReference>
<dbReference type="Proteomes" id="UP000016057">
    <property type="component" value="Unassembled WGS sequence"/>
</dbReference>
<dbReference type="STRING" id="1234409.C683_0579"/>
<dbReference type="InterPro" id="IPR044666">
    <property type="entry name" value="Cyclophilin_A-like"/>
</dbReference>
<feature type="domain" description="PPIase cyclophilin-type" evidence="4">
    <location>
        <begin position="79"/>
        <end position="252"/>
    </location>
</feature>
<evidence type="ECO:0000256" key="3">
    <source>
        <dbReference type="SAM" id="MobiDB-lite"/>
    </source>
</evidence>
<keyword evidence="6" id="KW-1185">Reference proteome</keyword>
<dbReference type="InterPro" id="IPR029000">
    <property type="entry name" value="Cyclophilin-like_dom_sf"/>
</dbReference>
<proteinExistence type="inferred from homology"/>
<dbReference type="InterPro" id="IPR020892">
    <property type="entry name" value="Cyclophilin-type_PPIase_CS"/>
</dbReference>
<comment type="caution">
    <text evidence="5">The sequence shown here is derived from an EMBL/GenBank/DDBJ whole genome shotgun (WGS) entry which is preliminary data.</text>
</comment>
<dbReference type="PATRIC" id="fig|1234409.3.peg.529"/>
<organism evidence="5 6">
    <name type="scientific">Catellicoccus marimammalium M35/04/3</name>
    <dbReference type="NCBI Taxonomy" id="1234409"/>
    <lineage>
        <taxon>Bacteria</taxon>
        <taxon>Bacillati</taxon>
        <taxon>Bacillota</taxon>
        <taxon>Bacilli</taxon>
        <taxon>Lactobacillales</taxon>
        <taxon>Enterococcaceae</taxon>
        <taxon>Catellicoccus</taxon>
    </lineage>
</organism>
<feature type="region of interest" description="Disordered" evidence="3">
    <location>
        <begin position="22"/>
        <end position="64"/>
    </location>
</feature>
<dbReference type="PROSITE" id="PS51257">
    <property type="entry name" value="PROKAR_LIPOPROTEIN"/>
    <property type="match status" value="1"/>
</dbReference>
<keyword evidence="2" id="KW-0697">Rotamase</keyword>
<feature type="compositionally biased region" description="Basic and acidic residues" evidence="3">
    <location>
        <begin position="34"/>
        <end position="55"/>
    </location>
</feature>
<dbReference type="EC" id="5.2.1.8" evidence="2"/>
<evidence type="ECO:0000256" key="1">
    <source>
        <dbReference type="ARBA" id="ARBA00002388"/>
    </source>
</evidence>
<accession>K8ZKY9</accession>
<dbReference type="InterPro" id="IPR002130">
    <property type="entry name" value="Cyclophilin-type_PPIase_dom"/>
</dbReference>
<dbReference type="GO" id="GO:0003755">
    <property type="term" value="F:peptidyl-prolyl cis-trans isomerase activity"/>
    <property type="evidence" value="ECO:0007669"/>
    <property type="project" value="UniProtKB-UniRule"/>
</dbReference>
<dbReference type="PROSITE" id="PS00170">
    <property type="entry name" value="CSA_PPIASE_1"/>
    <property type="match status" value="1"/>
</dbReference>
<evidence type="ECO:0000259" key="4">
    <source>
        <dbReference type="PROSITE" id="PS50072"/>
    </source>
</evidence>
<dbReference type="CDD" id="cd00317">
    <property type="entry name" value="cyclophilin"/>
    <property type="match status" value="1"/>
</dbReference>
<name>K8ZKY9_9ENTE</name>
<dbReference type="eggNOG" id="COG0652">
    <property type="taxonomic scope" value="Bacteria"/>
</dbReference>
<dbReference type="PROSITE" id="PS50072">
    <property type="entry name" value="CSA_PPIASE_2"/>
    <property type="match status" value="1"/>
</dbReference>
<comment type="catalytic activity">
    <reaction evidence="2">
        <text>[protein]-peptidylproline (omega=180) = [protein]-peptidylproline (omega=0)</text>
        <dbReference type="Rhea" id="RHEA:16237"/>
        <dbReference type="Rhea" id="RHEA-COMP:10747"/>
        <dbReference type="Rhea" id="RHEA-COMP:10748"/>
        <dbReference type="ChEBI" id="CHEBI:83833"/>
        <dbReference type="ChEBI" id="CHEBI:83834"/>
        <dbReference type="EC" id="5.2.1.8"/>
    </reaction>
</comment>
<protein>
    <recommendedName>
        <fullName evidence="2">Peptidyl-prolyl cis-trans isomerase</fullName>
        <shortName evidence="2">PPIase</shortName>
        <ecNumber evidence="2">5.2.1.8</ecNumber>
    </recommendedName>
</protein>
<sequence length="260" mass="28984">MKKAWIIAALCSTMLLTGCGSDKENTKQATNSTEKSEQKAEKSTDREQKIKDLNKMDLPQLDKNPRKDEYVVEIKTTEGNIKARLFPKLAPKAVENFVSLAKGGYYDGLTFHRVINNFMIQTGDPKGDGTGGESKWKKPFDDELNENLYNLRGAIAMANSGPDTNGSQFFINQNKEDKSDGLLIDEYPQKIIDAYKKGGNPDLDYCNKSMPNDYTVFGQVISGMNVVDKIAATPTDSNDKPKQTIKIRSISILQTPKKEK</sequence>
<dbReference type="GO" id="GO:0006457">
    <property type="term" value="P:protein folding"/>
    <property type="evidence" value="ECO:0007669"/>
    <property type="project" value="InterPro"/>
</dbReference>
<dbReference type="RefSeq" id="WP_009489747.1">
    <property type="nucleotide sequence ID" value="NZ_AMYT01000017.1"/>
</dbReference>
<comment type="function">
    <text evidence="1 2">PPIases accelerate the folding of proteins. It catalyzes the cis-trans isomerization of proline imidic peptide bonds in oligopeptides.</text>
</comment>
<dbReference type="PRINTS" id="PR00153">
    <property type="entry name" value="CSAPPISMRASE"/>
</dbReference>
<reference evidence="5 6" key="1">
    <citation type="journal article" date="2013" name="Genome Announc.">
        <title>Draft Genome Sequence of Catellicoccus marimammalium, a Novel Species Commonly Found in Gull Feces.</title>
        <authorList>
            <person name="Weigand M.R."/>
            <person name="Ryu H."/>
            <person name="Bozcek L."/>
            <person name="Konstantinidis K.T."/>
            <person name="Santo Domingo J.W."/>
        </authorList>
    </citation>
    <scope>NUCLEOTIDE SEQUENCE [LARGE SCALE GENOMIC DNA]</scope>
    <source>
        <strain evidence="5 6">M35/04/3</strain>
    </source>
</reference>
<dbReference type="SUPFAM" id="SSF50891">
    <property type="entry name" value="Cyclophilin-like"/>
    <property type="match status" value="1"/>
</dbReference>
<evidence type="ECO:0000313" key="5">
    <source>
        <dbReference type="EMBL" id="EKU27248.1"/>
    </source>
</evidence>
<dbReference type="PANTHER" id="PTHR45625">
    <property type="entry name" value="PEPTIDYL-PROLYL CIS-TRANS ISOMERASE-RELATED"/>
    <property type="match status" value="1"/>
</dbReference>
<evidence type="ECO:0000256" key="2">
    <source>
        <dbReference type="RuleBase" id="RU363019"/>
    </source>
</evidence>
<dbReference type="PANTHER" id="PTHR45625:SF16">
    <property type="entry name" value="PEPTIDYL-PROLYL CIS-TRANS ISOMERASE"/>
    <property type="match status" value="1"/>
</dbReference>
<keyword evidence="2 5" id="KW-0413">Isomerase</keyword>